<comment type="subcellular location">
    <subcellularLocation>
        <location evidence="1">Cell inner membrane</location>
        <topology evidence="1">Single-pass membrane protein</topology>
    </subcellularLocation>
</comment>
<evidence type="ECO:0000256" key="14">
    <source>
        <dbReference type="SAM" id="MobiDB-lite"/>
    </source>
</evidence>
<name>A0A5J6WZL9_9GAMM</name>
<dbReference type="AlphaFoldDB" id="A0A5J6WZL9"/>
<evidence type="ECO:0000256" key="13">
    <source>
        <dbReference type="SAM" id="Coils"/>
    </source>
</evidence>
<dbReference type="PANTHER" id="PTHR39579:SF1">
    <property type="entry name" value="INNER MEMBRANE PROTEIN YHCB"/>
    <property type="match status" value="1"/>
</dbReference>
<keyword evidence="13" id="KW-0175">Coiled coil</keyword>
<keyword evidence="5" id="KW-0812">Transmembrane</keyword>
<keyword evidence="16" id="KW-1185">Reference proteome</keyword>
<feature type="coiled-coil region" evidence="13">
    <location>
        <begin position="23"/>
        <end position="50"/>
    </location>
</feature>
<dbReference type="InterPro" id="IPR035440">
    <property type="entry name" value="4HB_MCP_dom_sf"/>
</dbReference>
<evidence type="ECO:0000256" key="11">
    <source>
        <dbReference type="ARBA" id="ARBA00035703"/>
    </source>
</evidence>
<evidence type="ECO:0000256" key="9">
    <source>
        <dbReference type="ARBA" id="ARBA00023306"/>
    </source>
</evidence>
<keyword evidence="2" id="KW-1003">Cell membrane</keyword>
<dbReference type="KEGG" id="asim:FE240_14340"/>
<evidence type="ECO:0000256" key="12">
    <source>
        <dbReference type="ARBA" id="ARBA00035727"/>
    </source>
</evidence>
<dbReference type="Proteomes" id="UP000594034">
    <property type="component" value="Chromosome"/>
</dbReference>
<proteinExistence type="inferred from homology"/>
<protein>
    <recommendedName>
        <fullName evidence="11">Z-ring associated protein G</fullName>
    </recommendedName>
    <alternativeName>
        <fullName evidence="12">Cell division protein ZapG</fullName>
    </alternativeName>
</protein>
<evidence type="ECO:0000256" key="10">
    <source>
        <dbReference type="ARBA" id="ARBA00035657"/>
    </source>
</evidence>
<dbReference type="InterPro" id="IPR009386">
    <property type="entry name" value="ZapG-like"/>
</dbReference>
<feature type="compositionally biased region" description="Basic and acidic residues" evidence="14">
    <location>
        <begin position="78"/>
        <end position="89"/>
    </location>
</feature>
<keyword evidence="6" id="KW-0133">Cell shape</keyword>
<feature type="region of interest" description="Disordered" evidence="14">
    <location>
        <begin position="78"/>
        <end position="126"/>
    </location>
</feature>
<sequence>MSLISAIGLAVVALVLGIVLGRLSVKSRDASRLEQDLKKARQELVQYQGQISTHFADSAALMEQMAEQYQTLYRHMAEQSKSLAKDSENPFKALPEETGAEPVKEPDFPPRDYAGSSGLLKQSGQG</sequence>
<evidence type="ECO:0000256" key="6">
    <source>
        <dbReference type="ARBA" id="ARBA00022960"/>
    </source>
</evidence>
<gene>
    <name evidence="15" type="ORF">FE240_14340</name>
</gene>
<dbReference type="EMBL" id="CP040449">
    <property type="protein sequence ID" value="QFI55764.1"/>
    <property type="molecule type" value="Genomic_DNA"/>
</dbReference>
<keyword evidence="9" id="KW-0131">Cell cycle</keyword>
<evidence type="ECO:0000256" key="5">
    <source>
        <dbReference type="ARBA" id="ARBA00022692"/>
    </source>
</evidence>
<dbReference type="GO" id="GO:0005886">
    <property type="term" value="C:plasma membrane"/>
    <property type="evidence" value="ECO:0007669"/>
    <property type="project" value="UniProtKB-SubCell"/>
</dbReference>
<dbReference type="RefSeq" id="WP_193001870.1">
    <property type="nucleotide sequence ID" value="NZ_CP040449.1"/>
</dbReference>
<dbReference type="Pfam" id="PF06295">
    <property type="entry name" value="ZapG-like"/>
    <property type="match status" value="1"/>
</dbReference>
<dbReference type="PANTHER" id="PTHR39579">
    <property type="entry name" value="INNER MEMBRANE PROTEIN YHCB"/>
    <property type="match status" value="1"/>
</dbReference>
<evidence type="ECO:0000256" key="8">
    <source>
        <dbReference type="ARBA" id="ARBA00023136"/>
    </source>
</evidence>
<evidence type="ECO:0000256" key="4">
    <source>
        <dbReference type="ARBA" id="ARBA00022618"/>
    </source>
</evidence>
<dbReference type="GO" id="GO:0008360">
    <property type="term" value="P:regulation of cell shape"/>
    <property type="evidence" value="ECO:0007669"/>
    <property type="project" value="UniProtKB-KW"/>
</dbReference>
<evidence type="ECO:0000313" key="16">
    <source>
        <dbReference type="Proteomes" id="UP000594034"/>
    </source>
</evidence>
<organism evidence="15 16">
    <name type="scientific">Aeromonas simiae</name>
    <dbReference type="NCBI Taxonomy" id="218936"/>
    <lineage>
        <taxon>Bacteria</taxon>
        <taxon>Pseudomonadati</taxon>
        <taxon>Pseudomonadota</taxon>
        <taxon>Gammaproteobacteria</taxon>
        <taxon>Aeromonadales</taxon>
        <taxon>Aeromonadaceae</taxon>
        <taxon>Aeromonas</taxon>
    </lineage>
</organism>
<keyword evidence="8" id="KW-0472">Membrane</keyword>
<dbReference type="GO" id="GO:0051301">
    <property type="term" value="P:cell division"/>
    <property type="evidence" value="ECO:0007669"/>
    <property type="project" value="UniProtKB-KW"/>
</dbReference>
<accession>A0A5J6WZL9</accession>
<keyword evidence="3" id="KW-0997">Cell inner membrane</keyword>
<reference evidence="15 16" key="1">
    <citation type="submission" date="2019-05" db="EMBL/GenBank/DDBJ databases">
        <title>OXA-830, a novel chromosomally encoded expanded-spectrum class D beta-lactamase in Aeromonas simiae.</title>
        <authorList>
            <person name="Zhou W."/>
            <person name="Chen Q."/>
        </authorList>
    </citation>
    <scope>NUCLEOTIDE SEQUENCE [LARGE SCALE GENOMIC DNA]</scope>
    <source>
        <strain evidence="15 16">A6</strain>
    </source>
</reference>
<evidence type="ECO:0000256" key="7">
    <source>
        <dbReference type="ARBA" id="ARBA00022989"/>
    </source>
</evidence>
<evidence type="ECO:0000256" key="2">
    <source>
        <dbReference type="ARBA" id="ARBA00022475"/>
    </source>
</evidence>
<feature type="compositionally biased region" description="Low complexity" evidence="14">
    <location>
        <begin position="115"/>
        <end position="126"/>
    </location>
</feature>
<evidence type="ECO:0000313" key="15">
    <source>
        <dbReference type="EMBL" id="QFI55764.1"/>
    </source>
</evidence>
<keyword evidence="4" id="KW-0132">Cell division</keyword>
<comment type="similarity">
    <text evidence="10">Belongs to the ZapG family.</text>
</comment>
<keyword evidence="7" id="KW-1133">Transmembrane helix</keyword>
<dbReference type="SUPFAM" id="SSF47170">
    <property type="entry name" value="Aspartate receptor, ligand-binding domain"/>
    <property type="match status" value="1"/>
</dbReference>
<evidence type="ECO:0000256" key="3">
    <source>
        <dbReference type="ARBA" id="ARBA00022519"/>
    </source>
</evidence>
<evidence type="ECO:0000256" key="1">
    <source>
        <dbReference type="ARBA" id="ARBA00004377"/>
    </source>
</evidence>